<organism evidence="2 3">
    <name type="scientific">Paraburkholderia caribensis MBA4</name>
    <dbReference type="NCBI Taxonomy" id="1323664"/>
    <lineage>
        <taxon>Bacteria</taxon>
        <taxon>Pseudomonadati</taxon>
        <taxon>Pseudomonadota</taxon>
        <taxon>Betaproteobacteria</taxon>
        <taxon>Burkholderiales</taxon>
        <taxon>Burkholderiaceae</taxon>
        <taxon>Paraburkholderia</taxon>
    </lineage>
</organism>
<dbReference type="AlphaFoldDB" id="A0A0P0RIT6"/>
<evidence type="ECO:0000313" key="2">
    <source>
        <dbReference type="EMBL" id="ALL68554.1"/>
    </source>
</evidence>
<feature type="region of interest" description="Disordered" evidence="1">
    <location>
        <begin position="80"/>
        <end position="123"/>
    </location>
</feature>
<dbReference type="EMBL" id="CP012747">
    <property type="protein sequence ID" value="ALL68554.1"/>
    <property type="molecule type" value="Genomic_DNA"/>
</dbReference>
<name>A0A0P0RIT6_9BURK</name>
<accession>A0A0P0RIT6</accession>
<reference evidence="2 3" key="1">
    <citation type="journal article" date="2014" name="Genome Announc.">
        <title>Draft Genome Sequence of the Haloacid-Degrading Burkholderia caribensis Strain MBA4.</title>
        <authorList>
            <person name="Pan Y."/>
            <person name="Kong K.F."/>
            <person name="Tsang J.S."/>
        </authorList>
    </citation>
    <scope>NUCLEOTIDE SEQUENCE [LARGE SCALE GENOMIC DNA]</scope>
    <source>
        <strain evidence="2 3">MBA4</strain>
    </source>
</reference>
<dbReference type="Proteomes" id="UP000019146">
    <property type="component" value="Chromosome 2"/>
</dbReference>
<protein>
    <submittedName>
        <fullName evidence="2">Uncharacterized protein</fullName>
    </submittedName>
</protein>
<dbReference type="KEGG" id="bcai:K788_00002115"/>
<sequence length="123" mass="14283">MGPARRRREVREERARPGVGWVNPLVGATRARQYAARRIIRRRAGCLQRAHTERDMPVFKPDEREQSLIERALRSHRRAQARARYAPKRLVEKWSAEGGIEPQKQEGDLAQSTEEDQPPPRPD</sequence>
<proteinExistence type="predicted"/>
<gene>
    <name evidence="2" type="ORF">K788_00002115</name>
</gene>
<evidence type="ECO:0000313" key="3">
    <source>
        <dbReference type="Proteomes" id="UP000019146"/>
    </source>
</evidence>
<evidence type="ECO:0000256" key="1">
    <source>
        <dbReference type="SAM" id="MobiDB-lite"/>
    </source>
</evidence>